<dbReference type="SUPFAM" id="SSF103039">
    <property type="entry name" value="CheC-like"/>
    <property type="match status" value="1"/>
</dbReference>
<dbReference type="InterPro" id="IPR028051">
    <property type="entry name" value="CheX-like_dom"/>
</dbReference>
<evidence type="ECO:0000256" key="2">
    <source>
        <dbReference type="SAM" id="MobiDB-lite"/>
    </source>
</evidence>
<evidence type="ECO:0000313" key="5">
    <source>
        <dbReference type="Proteomes" id="UP001139485"/>
    </source>
</evidence>
<dbReference type="EMBL" id="JAMOIL010000026">
    <property type="protein sequence ID" value="MCM0621983.1"/>
    <property type="molecule type" value="Genomic_DNA"/>
</dbReference>
<dbReference type="GO" id="GO:0006935">
    <property type="term" value="P:chemotaxis"/>
    <property type="evidence" value="ECO:0007669"/>
    <property type="project" value="UniProtKB-KW"/>
</dbReference>
<comment type="caution">
    <text evidence="4">The sequence shown here is derived from an EMBL/GenBank/DDBJ whole genome shotgun (WGS) entry which is preliminary data.</text>
</comment>
<proteinExistence type="predicted"/>
<evidence type="ECO:0000313" key="4">
    <source>
        <dbReference type="EMBL" id="MCM0621983.1"/>
    </source>
</evidence>
<organism evidence="4 5">
    <name type="scientific">Nocardioides bruguierae</name>
    <dbReference type="NCBI Taxonomy" id="2945102"/>
    <lineage>
        <taxon>Bacteria</taxon>
        <taxon>Bacillati</taxon>
        <taxon>Actinomycetota</taxon>
        <taxon>Actinomycetes</taxon>
        <taxon>Propionibacteriales</taxon>
        <taxon>Nocardioidaceae</taxon>
        <taxon>Nocardioides</taxon>
    </lineage>
</organism>
<sequence>MTTTDAPADALGSTPAAVSVEDLQQIADDVWATFLDAGDVPPPGDDAGTDAETDPETDPGTDAVHSAIAVLGSWEGQVVVECSRTAAERMARQMLMVTDVTPADLDDTVGELVNVVGGNVKSLVPAPSSLGLPVTEAGRWVAGGAAPVCSVHLDWAGHPVTVSVWSAA</sequence>
<dbReference type="RefSeq" id="WP_250828291.1">
    <property type="nucleotide sequence ID" value="NZ_JAMOIL010000026.1"/>
</dbReference>
<reference evidence="4" key="1">
    <citation type="submission" date="2022-05" db="EMBL/GenBank/DDBJ databases">
        <authorList>
            <person name="Tuo L."/>
        </authorList>
    </citation>
    <scope>NUCLEOTIDE SEQUENCE</scope>
    <source>
        <strain evidence="4">BSK12Z-4</strain>
    </source>
</reference>
<name>A0A9X2IGG0_9ACTN</name>
<gene>
    <name evidence="4" type="ORF">M8330_16960</name>
</gene>
<keyword evidence="1" id="KW-0145">Chemotaxis</keyword>
<dbReference type="Proteomes" id="UP001139485">
    <property type="component" value="Unassembled WGS sequence"/>
</dbReference>
<dbReference type="Pfam" id="PF13690">
    <property type="entry name" value="CheX"/>
    <property type="match status" value="1"/>
</dbReference>
<feature type="compositionally biased region" description="Acidic residues" evidence="2">
    <location>
        <begin position="47"/>
        <end position="59"/>
    </location>
</feature>
<feature type="domain" description="Chemotaxis phosphatase CheX-like" evidence="3">
    <location>
        <begin position="66"/>
        <end position="135"/>
    </location>
</feature>
<keyword evidence="5" id="KW-1185">Reference proteome</keyword>
<evidence type="ECO:0000259" key="3">
    <source>
        <dbReference type="Pfam" id="PF13690"/>
    </source>
</evidence>
<dbReference type="AlphaFoldDB" id="A0A9X2IGG0"/>
<dbReference type="InterPro" id="IPR028976">
    <property type="entry name" value="CheC-like_sf"/>
</dbReference>
<protein>
    <submittedName>
        <fullName evidence="4">Chemotaxis protein CheX</fullName>
    </submittedName>
</protein>
<feature type="region of interest" description="Disordered" evidence="2">
    <location>
        <begin position="36"/>
        <end position="62"/>
    </location>
</feature>
<evidence type="ECO:0000256" key="1">
    <source>
        <dbReference type="ARBA" id="ARBA00022500"/>
    </source>
</evidence>
<accession>A0A9X2IGG0</accession>
<dbReference type="Gene3D" id="3.40.1550.10">
    <property type="entry name" value="CheC-like"/>
    <property type="match status" value="1"/>
</dbReference>